<dbReference type="Pfam" id="PF00254">
    <property type="entry name" value="FKBP_C"/>
    <property type="match status" value="1"/>
</dbReference>
<dbReference type="GO" id="GO:0006457">
    <property type="term" value="P:protein folding"/>
    <property type="evidence" value="ECO:0007669"/>
    <property type="project" value="InterPro"/>
</dbReference>
<organism evidence="4">
    <name type="scientific">Knufia peltigerae</name>
    <dbReference type="NCBI Taxonomy" id="1002370"/>
    <lineage>
        <taxon>Eukaryota</taxon>
        <taxon>Fungi</taxon>
        <taxon>Dikarya</taxon>
        <taxon>Ascomycota</taxon>
        <taxon>Pezizomycotina</taxon>
        <taxon>Eurotiomycetes</taxon>
        <taxon>Chaetothyriomycetidae</taxon>
        <taxon>Chaetothyriales</taxon>
        <taxon>Trichomeriaceae</taxon>
        <taxon>Knufia</taxon>
    </lineage>
</organism>
<dbReference type="InterPro" id="IPR001179">
    <property type="entry name" value="PPIase_FKBP_dom"/>
</dbReference>
<evidence type="ECO:0000313" key="4">
    <source>
        <dbReference type="EMBL" id="KAJ9624696.1"/>
    </source>
</evidence>
<evidence type="ECO:0000256" key="2">
    <source>
        <dbReference type="SAM" id="Coils"/>
    </source>
</evidence>
<dbReference type="EC" id="5.2.1.8" evidence="1"/>
<dbReference type="AlphaFoldDB" id="A0AA38XVS3"/>
<keyword evidence="2" id="KW-0175">Coiled coil</keyword>
<reference evidence="4" key="1">
    <citation type="submission" date="2022-10" db="EMBL/GenBank/DDBJ databases">
        <title>Culturing micro-colonial fungi from biological soil crusts in the Mojave desert and describing Neophaeococcomyces mojavensis, and introducing the new genera and species Taxawa tesnikishii.</title>
        <authorList>
            <person name="Kurbessoian T."/>
            <person name="Stajich J.E."/>
        </authorList>
    </citation>
    <scope>NUCLEOTIDE SEQUENCE</scope>
    <source>
        <strain evidence="4">TK_35</strain>
    </source>
</reference>
<comment type="caution">
    <text evidence="4">The sequence shown here is derived from an EMBL/GenBank/DDBJ whole genome shotgun (WGS) entry which is preliminary data.</text>
</comment>
<comment type="catalytic activity">
    <reaction evidence="1">
        <text>[protein]-peptidylproline (omega=180) = [protein]-peptidylproline (omega=0)</text>
        <dbReference type="Rhea" id="RHEA:16237"/>
        <dbReference type="Rhea" id="RHEA-COMP:10747"/>
        <dbReference type="Rhea" id="RHEA-COMP:10748"/>
        <dbReference type="ChEBI" id="CHEBI:83833"/>
        <dbReference type="ChEBI" id="CHEBI:83834"/>
        <dbReference type="EC" id="5.2.1.8"/>
    </reaction>
</comment>
<gene>
    <name evidence="4" type="ORF">H2204_010738</name>
</gene>
<evidence type="ECO:0000259" key="3">
    <source>
        <dbReference type="PROSITE" id="PS50059"/>
    </source>
</evidence>
<feature type="domain" description="PPIase FKBP-type" evidence="3">
    <location>
        <begin position="424"/>
        <end position="510"/>
    </location>
</feature>
<protein>
    <recommendedName>
        <fullName evidence="1">peptidylprolyl isomerase</fullName>
        <ecNumber evidence="1">5.2.1.8</ecNumber>
    </recommendedName>
</protein>
<dbReference type="GO" id="GO:0003755">
    <property type="term" value="F:peptidyl-prolyl cis-trans isomerase activity"/>
    <property type="evidence" value="ECO:0007669"/>
    <property type="project" value="UniProtKB-KW"/>
</dbReference>
<dbReference type="Gene3D" id="1.10.287.460">
    <property type="entry name" value="Peptidyl-prolyl cis-trans isomerase, FKBP-type, N-terminal domain"/>
    <property type="match status" value="1"/>
</dbReference>
<evidence type="ECO:0000256" key="1">
    <source>
        <dbReference type="PROSITE-ProRule" id="PRU00277"/>
    </source>
</evidence>
<dbReference type="PROSITE" id="PS50059">
    <property type="entry name" value="FKBP_PPIASE"/>
    <property type="match status" value="1"/>
</dbReference>
<dbReference type="SUPFAM" id="SSF54534">
    <property type="entry name" value="FKBP-like"/>
    <property type="match status" value="1"/>
</dbReference>
<proteinExistence type="predicted"/>
<dbReference type="InterPro" id="IPR036944">
    <property type="entry name" value="PPIase_FKBP_N_sf"/>
</dbReference>
<dbReference type="InterPro" id="IPR000774">
    <property type="entry name" value="PPIase_FKBP_N"/>
</dbReference>
<accession>A0AA38XVS3</accession>
<keyword evidence="1" id="KW-0413">Isomerase</keyword>
<dbReference type="Pfam" id="PF01346">
    <property type="entry name" value="FKBP_N"/>
    <property type="match status" value="1"/>
</dbReference>
<dbReference type="Gene3D" id="3.10.50.40">
    <property type="match status" value="1"/>
</dbReference>
<sequence length="510" mass="54092">MASAVLESGRTALQEGAGAFAHVFGGEQQTELRTFVFQAGVQAAFAAHVHRVEQATQGQRRRLCQLPGQGLHAGVEPGGGHHLVDDAQGQCACGVDRGAQQAQLQRGRPTTQAQQALAAAEARNQAEIDLRLADLGGIGGDAQMAGHGQFQPAAQRKSVHAGDHRLGHAFDAAHQRLAEQGEITSLNRAQCVHFRDVGAGYERLGAGAGQHHHPYRRVGGGVAKRLGQGLQGGGIEGVELVRALHGNGADGAVIADVDRPAWAAQNVPELPPLENCLMKLRSIAVAVAALALTGNAFAQDIASEKGKLSYYFGYDYGNNLAELTGRGEQLDINSVVKGLQDAYAKKQPAITAEQLKPAVEAFQKREQGRAQAAKAEYEKAAAENKTKSDQFMAQNKAKAGVQTLPSGVQYRVIEAGKGAKPTQASTVQLEVAGPFPYGQRPAEARPAQQIPSIKVSEVEMKAMRETLLQMPAGSKWEVSLPPDQAYGADPRTPFPPNVAVQFEIKLISVK</sequence>
<dbReference type="InterPro" id="IPR046357">
    <property type="entry name" value="PPIase_dom_sf"/>
</dbReference>
<feature type="coiled-coil region" evidence="2">
    <location>
        <begin position="363"/>
        <end position="390"/>
    </location>
</feature>
<name>A0AA38XVS3_9EURO</name>
<keyword evidence="1" id="KW-0697">Rotamase</keyword>
<dbReference type="EMBL" id="JAPDRN010000092">
    <property type="protein sequence ID" value="KAJ9624696.1"/>
    <property type="molecule type" value="Genomic_DNA"/>
</dbReference>